<protein>
    <submittedName>
        <fullName evidence="1">Uncharacterized protein</fullName>
    </submittedName>
</protein>
<reference evidence="2" key="1">
    <citation type="journal article" date="2013" name="Proc. Natl. Acad. Sci. U.S.A.">
        <title>Genome structure and metabolic features in the red seaweed Chondrus crispus shed light on evolution of the Archaeplastida.</title>
        <authorList>
            <person name="Collen J."/>
            <person name="Porcel B."/>
            <person name="Carre W."/>
            <person name="Ball S.G."/>
            <person name="Chaparro C."/>
            <person name="Tonon T."/>
            <person name="Barbeyron T."/>
            <person name="Michel G."/>
            <person name="Noel B."/>
            <person name="Valentin K."/>
            <person name="Elias M."/>
            <person name="Artiguenave F."/>
            <person name="Arun A."/>
            <person name="Aury J.M."/>
            <person name="Barbosa-Neto J.F."/>
            <person name="Bothwell J.H."/>
            <person name="Bouget F.Y."/>
            <person name="Brillet L."/>
            <person name="Cabello-Hurtado F."/>
            <person name="Capella-Gutierrez S."/>
            <person name="Charrier B."/>
            <person name="Cladiere L."/>
            <person name="Cock J.M."/>
            <person name="Coelho S.M."/>
            <person name="Colleoni C."/>
            <person name="Czjzek M."/>
            <person name="Da Silva C."/>
            <person name="Delage L."/>
            <person name="Denoeud F."/>
            <person name="Deschamps P."/>
            <person name="Dittami S.M."/>
            <person name="Gabaldon T."/>
            <person name="Gachon C.M."/>
            <person name="Groisillier A."/>
            <person name="Herve C."/>
            <person name="Jabbari K."/>
            <person name="Katinka M."/>
            <person name="Kloareg B."/>
            <person name="Kowalczyk N."/>
            <person name="Labadie K."/>
            <person name="Leblanc C."/>
            <person name="Lopez P.J."/>
            <person name="McLachlan D.H."/>
            <person name="Meslet-Cladiere L."/>
            <person name="Moustafa A."/>
            <person name="Nehr Z."/>
            <person name="Nyvall Collen P."/>
            <person name="Panaud O."/>
            <person name="Partensky F."/>
            <person name="Poulain J."/>
            <person name="Rensing S.A."/>
            <person name="Rousvoal S."/>
            <person name="Samson G."/>
            <person name="Symeonidi A."/>
            <person name="Weissenbach J."/>
            <person name="Zambounis A."/>
            <person name="Wincker P."/>
            <person name="Boyen C."/>
        </authorList>
    </citation>
    <scope>NUCLEOTIDE SEQUENCE [LARGE SCALE GENOMIC DNA]</scope>
    <source>
        <strain evidence="2">cv. Stackhouse</strain>
    </source>
</reference>
<dbReference type="Gramene" id="CDF37992">
    <property type="protein sequence ID" value="CDF37992"/>
    <property type="gene ID" value="CHC_T00000503001"/>
</dbReference>
<evidence type="ECO:0000313" key="1">
    <source>
        <dbReference type="EMBL" id="CDF37992.1"/>
    </source>
</evidence>
<sequence>MKVADRSHFDCPDSPTGSLKIARQQCRKYPVNIQCRVARYRGWWCTSRDHDD</sequence>
<dbReference type="GeneID" id="17325580"/>
<accession>R7QHM3</accession>
<dbReference type="EMBL" id="HG001891">
    <property type="protein sequence ID" value="CDF37992.1"/>
    <property type="molecule type" value="Genomic_DNA"/>
</dbReference>
<proteinExistence type="predicted"/>
<dbReference type="KEGG" id="ccp:CHC_T00000503001"/>
<evidence type="ECO:0000313" key="2">
    <source>
        <dbReference type="Proteomes" id="UP000012073"/>
    </source>
</evidence>
<organism evidence="1 2">
    <name type="scientific">Chondrus crispus</name>
    <name type="common">Carrageen Irish moss</name>
    <name type="synonym">Polymorpha crispa</name>
    <dbReference type="NCBI Taxonomy" id="2769"/>
    <lineage>
        <taxon>Eukaryota</taxon>
        <taxon>Rhodophyta</taxon>
        <taxon>Florideophyceae</taxon>
        <taxon>Rhodymeniophycidae</taxon>
        <taxon>Gigartinales</taxon>
        <taxon>Gigartinaceae</taxon>
        <taxon>Chondrus</taxon>
    </lineage>
</organism>
<dbReference type="Proteomes" id="UP000012073">
    <property type="component" value="Unassembled WGS sequence"/>
</dbReference>
<gene>
    <name evidence="1" type="ORF">CHC_T00000503001</name>
</gene>
<name>R7QHM3_CHOCR</name>
<keyword evidence="2" id="KW-1185">Reference proteome</keyword>
<dbReference type="AlphaFoldDB" id="R7QHM3"/>
<dbReference type="RefSeq" id="XP_005717861.1">
    <property type="nucleotide sequence ID" value="XM_005717804.1"/>
</dbReference>